<dbReference type="CDD" id="cd02213">
    <property type="entry name" value="cupin_PMI_typeII_C"/>
    <property type="match status" value="1"/>
</dbReference>
<dbReference type="FunFam" id="3.90.550.10:FF:000046">
    <property type="entry name" value="Mannose-1-phosphate guanylyltransferase (GDP)"/>
    <property type="match status" value="1"/>
</dbReference>
<protein>
    <recommendedName>
        <fullName evidence="2">mannose-1-phosphate guanylyltransferase</fullName>
        <ecNumber evidence="2">2.7.7.13</ecNumber>
    </recommendedName>
</protein>
<evidence type="ECO:0000256" key="1">
    <source>
        <dbReference type="ARBA" id="ARBA00006115"/>
    </source>
</evidence>
<dbReference type="EC" id="2.7.7.13" evidence="2"/>
<dbReference type="PANTHER" id="PTHR46390">
    <property type="entry name" value="MANNOSE-1-PHOSPHATE GUANYLYLTRANSFERASE"/>
    <property type="match status" value="1"/>
</dbReference>
<reference evidence="11" key="1">
    <citation type="submission" date="2014-09" db="EMBL/GenBank/DDBJ databases">
        <authorList>
            <person name="Probst J Alexander"/>
        </authorList>
    </citation>
    <scope>NUCLEOTIDE SEQUENCE</scope>
</reference>
<accession>A0A098E649</accession>
<feature type="domain" description="Nucleotidyl transferase" evidence="8">
    <location>
        <begin position="2"/>
        <end position="282"/>
    </location>
</feature>
<dbReference type="NCBIfam" id="TIGR01479">
    <property type="entry name" value="GMP_PMI"/>
    <property type="match status" value="1"/>
</dbReference>
<dbReference type="GO" id="GO:0016853">
    <property type="term" value="F:isomerase activity"/>
    <property type="evidence" value="ECO:0007669"/>
    <property type="project" value="UniProtKB-KW"/>
</dbReference>
<comment type="similarity">
    <text evidence="1">Belongs to the mannose-6-phosphate isomerase type 2 family.</text>
</comment>
<dbReference type="Pfam" id="PF00483">
    <property type="entry name" value="NTP_transferase"/>
    <property type="match status" value="1"/>
</dbReference>
<dbReference type="GO" id="GO:0000271">
    <property type="term" value="P:polysaccharide biosynthetic process"/>
    <property type="evidence" value="ECO:0007669"/>
    <property type="project" value="InterPro"/>
</dbReference>
<evidence type="ECO:0000256" key="7">
    <source>
        <dbReference type="ARBA" id="ARBA00047343"/>
    </source>
</evidence>
<dbReference type="GO" id="GO:0005525">
    <property type="term" value="F:GTP binding"/>
    <property type="evidence" value="ECO:0007669"/>
    <property type="project" value="UniProtKB-KW"/>
</dbReference>
<proteinExistence type="inferred from homology"/>
<evidence type="ECO:0000259" key="8">
    <source>
        <dbReference type="Pfam" id="PF00483"/>
    </source>
</evidence>
<dbReference type="InterPro" id="IPR006375">
    <property type="entry name" value="Man1P_GuaTrfase/Man6P_Isoase"/>
</dbReference>
<evidence type="ECO:0000256" key="6">
    <source>
        <dbReference type="ARBA" id="ARBA00023134"/>
    </source>
</evidence>
<dbReference type="InterPro" id="IPR011051">
    <property type="entry name" value="RmlC_Cupin_sf"/>
</dbReference>
<organism evidence="11">
    <name type="scientific">groundwater metagenome</name>
    <dbReference type="NCBI Taxonomy" id="717931"/>
    <lineage>
        <taxon>unclassified sequences</taxon>
        <taxon>metagenomes</taxon>
        <taxon>ecological metagenomes</taxon>
    </lineage>
</organism>
<dbReference type="CDD" id="cd02509">
    <property type="entry name" value="GDP-M1P_Guanylyltransferase"/>
    <property type="match status" value="1"/>
</dbReference>
<evidence type="ECO:0000259" key="9">
    <source>
        <dbReference type="Pfam" id="PF01050"/>
    </source>
</evidence>
<gene>
    <name evidence="11" type="primary">xanB</name>
    <name evidence="11" type="ORF">MSIBF_A1380023</name>
</gene>
<keyword evidence="11" id="KW-0413">Isomerase</keyword>
<dbReference type="SUPFAM" id="SSF51182">
    <property type="entry name" value="RmlC-like cupins"/>
    <property type="match status" value="1"/>
</dbReference>
<dbReference type="InterPro" id="IPR014710">
    <property type="entry name" value="RmlC-like_jellyroll"/>
</dbReference>
<feature type="domain" description="Mannose-6-phosphate isomerase type II C-terminal" evidence="9">
    <location>
        <begin position="347"/>
        <end position="460"/>
    </location>
</feature>
<feature type="domain" description="MannoseP isomerase/GMP-like beta-helix" evidence="10">
    <location>
        <begin position="289"/>
        <end position="340"/>
    </location>
</feature>
<dbReference type="Pfam" id="PF22640">
    <property type="entry name" value="ManC_GMP_beta-helix"/>
    <property type="match status" value="1"/>
</dbReference>
<dbReference type="SUPFAM" id="SSF53448">
    <property type="entry name" value="Nucleotide-diphospho-sugar transferases"/>
    <property type="match status" value="1"/>
</dbReference>
<dbReference type="Gene3D" id="3.90.550.10">
    <property type="entry name" value="Spore Coat Polysaccharide Biosynthesis Protein SpsA, Chain A"/>
    <property type="match status" value="1"/>
</dbReference>
<evidence type="ECO:0000256" key="5">
    <source>
        <dbReference type="ARBA" id="ARBA00022741"/>
    </source>
</evidence>
<evidence type="ECO:0000256" key="4">
    <source>
        <dbReference type="ARBA" id="ARBA00022695"/>
    </source>
</evidence>
<keyword evidence="3 11" id="KW-0808">Transferase</keyword>
<sequence length="469" mass="53483">MKTIILCGGKGTRLWPLSREQLPKQFIKIFDDKSLFQRTVERAKLFSQEDEIFIVTNKEYKFRVLDELKEINISIPERNTLLEPSGKNTLPAIYFGIKTIKEIYGDCNVEVIPSDHVINTNDAYTEAFKTGENLANYELVTFGINPKTPHTGYGYIGIGKATKEGNHHLTDVRKAFKVKEFKEKPNLETAKKYVGEGYLWNSGMFIFNTKIFIEAVKNLTPEIYTAFESSGSLAEIYKKIPEISVDYGIIEKAKNVSVVPLNTSWNDLGSFDAIYDIYDKDKDENAGRGERISVDSSKNLVITKRLTALVGVENLAVIDSGDALLIAKRGETQKVKEIFKILKNKGDERAITDKTAYRPWGQYTVLEDGERYKIKHIVVLPKKRLSLQMHYHRSEHWIIVRGMAKIVVDGKEMFLRNGESTFIPSGFTHRIENPGKVPLEIMEVQIGEYLGEDDIERFEDDFGRGKEKV</sequence>
<dbReference type="PANTHER" id="PTHR46390:SF1">
    <property type="entry name" value="MANNOSE-1-PHOSPHATE GUANYLYLTRANSFERASE"/>
    <property type="match status" value="1"/>
</dbReference>
<keyword evidence="4 11" id="KW-0548">Nucleotidyltransferase</keyword>
<comment type="catalytic activity">
    <reaction evidence="7">
        <text>alpha-D-mannose 1-phosphate + GTP + H(+) = GDP-alpha-D-mannose + diphosphate</text>
        <dbReference type="Rhea" id="RHEA:15229"/>
        <dbReference type="ChEBI" id="CHEBI:15378"/>
        <dbReference type="ChEBI" id="CHEBI:33019"/>
        <dbReference type="ChEBI" id="CHEBI:37565"/>
        <dbReference type="ChEBI" id="CHEBI:57527"/>
        <dbReference type="ChEBI" id="CHEBI:58409"/>
        <dbReference type="EC" id="2.7.7.13"/>
    </reaction>
</comment>
<keyword evidence="6" id="KW-0342">GTP-binding</keyword>
<dbReference type="Pfam" id="PF01050">
    <property type="entry name" value="MannoseP_isomer"/>
    <property type="match status" value="1"/>
</dbReference>
<evidence type="ECO:0000259" key="10">
    <source>
        <dbReference type="Pfam" id="PF22640"/>
    </source>
</evidence>
<name>A0A098E649_9ZZZZ</name>
<dbReference type="InterPro" id="IPR054566">
    <property type="entry name" value="ManC/GMP-like_b-helix"/>
</dbReference>
<dbReference type="InterPro" id="IPR005835">
    <property type="entry name" value="NTP_transferase_dom"/>
</dbReference>
<dbReference type="InterPro" id="IPR051161">
    <property type="entry name" value="Mannose-6P_isomerase_type2"/>
</dbReference>
<dbReference type="GO" id="GO:0009298">
    <property type="term" value="P:GDP-mannose biosynthetic process"/>
    <property type="evidence" value="ECO:0007669"/>
    <property type="project" value="TreeGrafter"/>
</dbReference>
<dbReference type="EMBL" id="CCXY01000044">
    <property type="protein sequence ID" value="CEG11322.1"/>
    <property type="molecule type" value="Genomic_DNA"/>
</dbReference>
<dbReference type="InterPro" id="IPR001538">
    <property type="entry name" value="Man6P_isomerase-2_C"/>
</dbReference>
<dbReference type="InterPro" id="IPR049577">
    <property type="entry name" value="GMPP_N"/>
</dbReference>
<evidence type="ECO:0000256" key="2">
    <source>
        <dbReference type="ARBA" id="ARBA00012387"/>
    </source>
</evidence>
<evidence type="ECO:0000313" key="11">
    <source>
        <dbReference type="EMBL" id="CEG11322.1"/>
    </source>
</evidence>
<keyword evidence="5" id="KW-0547">Nucleotide-binding</keyword>
<dbReference type="AlphaFoldDB" id="A0A098E649"/>
<dbReference type="Gene3D" id="2.60.120.10">
    <property type="entry name" value="Jelly Rolls"/>
    <property type="match status" value="1"/>
</dbReference>
<evidence type="ECO:0000256" key="3">
    <source>
        <dbReference type="ARBA" id="ARBA00022679"/>
    </source>
</evidence>
<dbReference type="FunFam" id="2.60.120.10:FF:000032">
    <property type="entry name" value="Mannose-1-phosphate guanylyltransferase/mannose-6-phosphate isomerase"/>
    <property type="match status" value="1"/>
</dbReference>
<dbReference type="GO" id="GO:0004475">
    <property type="term" value="F:mannose-1-phosphate guanylyltransferase (GTP) activity"/>
    <property type="evidence" value="ECO:0007669"/>
    <property type="project" value="UniProtKB-EC"/>
</dbReference>
<dbReference type="InterPro" id="IPR029044">
    <property type="entry name" value="Nucleotide-diphossugar_trans"/>
</dbReference>